<evidence type="ECO:0000256" key="2">
    <source>
        <dbReference type="ARBA" id="ARBA00023125"/>
    </source>
</evidence>
<keyword evidence="6" id="KW-1185">Reference proteome</keyword>
<dbReference type="PANTHER" id="PTHR30146">
    <property type="entry name" value="LACI-RELATED TRANSCRIPTIONAL REPRESSOR"/>
    <property type="match status" value="1"/>
</dbReference>
<keyword evidence="2" id="KW-0238">DNA-binding</keyword>
<dbReference type="Proteomes" id="UP000198855">
    <property type="component" value="Unassembled WGS sequence"/>
</dbReference>
<dbReference type="PANTHER" id="PTHR30146:SF109">
    <property type="entry name" value="HTH-TYPE TRANSCRIPTIONAL REGULATOR GALS"/>
    <property type="match status" value="1"/>
</dbReference>
<dbReference type="InterPro" id="IPR000843">
    <property type="entry name" value="HTH_LacI"/>
</dbReference>
<dbReference type="OrthoDB" id="2026446at2"/>
<dbReference type="Pfam" id="PF13377">
    <property type="entry name" value="Peripla_BP_3"/>
    <property type="match status" value="1"/>
</dbReference>
<dbReference type="Gene3D" id="1.10.260.40">
    <property type="entry name" value="lambda repressor-like DNA-binding domains"/>
    <property type="match status" value="1"/>
</dbReference>
<evidence type="ECO:0000259" key="4">
    <source>
        <dbReference type="PROSITE" id="PS50932"/>
    </source>
</evidence>
<name>A0A1I2F1X0_9BACL</name>
<dbReference type="InterPro" id="IPR010982">
    <property type="entry name" value="Lambda_DNA-bd_dom_sf"/>
</dbReference>
<dbReference type="GO" id="GO:0003700">
    <property type="term" value="F:DNA-binding transcription factor activity"/>
    <property type="evidence" value="ECO:0007669"/>
    <property type="project" value="TreeGrafter"/>
</dbReference>
<keyword evidence="3" id="KW-0804">Transcription</keyword>
<dbReference type="PROSITE" id="PS50932">
    <property type="entry name" value="HTH_LACI_2"/>
    <property type="match status" value="1"/>
</dbReference>
<dbReference type="Gene3D" id="3.40.50.2300">
    <property type="match status" value="2"/>
</dbReference>
<evidence type="ECO:0000256" key="3">
    <source>
        <dbReference type="ARBA" id="ARBA00023163"/>
    </source>
</evidence>
<proteinExistence type="predicted"/>
<feature type="domain" description="HTH lacI-type" evidence="4">
    <location>
        <begin position="5"/>
        <end position="59"/>
    </location>
</feature>
<evidence type="ECO:0000256" key="1">
    <source>
        <dbReference type="ARBA" id="ARBA00023015"/>
    </source>
</evidence>
<dbReference type="SMART" id="SM00354">
    <property type="entry name" value="HTH_LACI"/>
    <property type="match status" value="1"/>
</dbReference>
<dbReference type="GO" id="GO:0000976">
    <property type="term" value="F:transcription cis-regulatory region binding"/>
    <property type="evidence" value="ECO:0007669"/>
    <property type="project" value="TreeGrafter"/>
</dbReference>
<protein>
    <submittedName>
        <fullName evidence="5">LacI family transcriptional regulator</fullName>
    </submittedName>
</protein>
<gene>
    <name evidence="5" type="ORF">SAMN05216378_4616</name>
</gene>
<dbReference type="CDD" id="cd01392">
    <property type="entry name" value="HTH_LacI"/>
    <property type="match status" value="1"/>
</dbReference>
<dbReference type="STRING" id="1045775.SAMN05216378_4616"/>
<organism evidence="5 6">
    <name type="scientific">Paenibacillus catalpae</name>
    <dbReference type="NCBI Taxonomy" id="1045775"/>
    <lineage>
        <taxon>Bacteria</taxon>
        <taxon>Bacillati</taxon>
        <taxon>Bacillota</taxon>
        <taxon>Bacilli</taxon>
        <taxon>Bacillales</taxon>
        <taxon>Paenibacillaceae</taxon>
        <taxon>Paenibacillus</taxon>
    </lineage>
</organism>
<keyword evidence="1" id="KW-0805">Transcription regulation</keyword>
<dbReference type="RefSeq" id="WP_091188779.1">
    <property type="nucleotide sequence ID" value="NZ_FOMT01000005.1"/>
</dbReference>
<dbReference type="EMBL" id="FOMT01000005">
    <property type="protein sequence ID" value="SFE98656.1"/>
    <property type="molecule type" value="Genomic_DNA"/>
</dbReference>
<sequence length="335" mass="38205">MQNNITMRDIASKLGVSSVTVSKALGDKEGVSEELKQKIKELAQEMGYRYNTAARTMKEGFSYNIGVVIADRYASRTQSFYLQFYQFLATTLEEEQYSGILHMLSEEDEEQLVLPRIYHDRKVDGFIILGQLSNAYIEAFANTEIPLVFLDFYTDQTELDYVITDNFYGMYEMTNYLISCGHRDIAFVGNVHSTSSIQDRFLGYYKSLLEHRIPLREEYIMNDRDKKGKFIDIAIPDKLPTAFVCNCDQVAYMLINTLRKQGIQVPEDCSVVGFDNDIYATLAEPGLTTVEVDRKEMAKAAVNKIVNKIRSTATSSGRVLVRGKMIYRQSVKSIL</sequence>
<dbReference type="SUPFAM" id="SSF47413">
    <property type="entry name" value="lambda repressor-like DNA-binding domains"/>
    <property type="match status" value="1"/>
</dbReference>
<dbReference type="CDD" id="cd19974">
    <property type="entry name" value="PBP1_LacI-like"/>
    <property type="match status" value="1"/>
</dbReference>
<evidence type="ECO:0000313" key="5">
    <source>
        <dbReference type="EMBL" id="SFE98656.1"/>
    </source>
</evidence>
<reference evidence="6" key="1">
    <citation type="submission" date="2016-10" db="EMBL/GenBank/DDBJ databases">
        <authorList>
            <person name="Varghese N."/>
            <person name="Submissions S."/>
        </authorList>
    </citation>
    <scope>NUCLEOTIDE SEQUENCE [LARGE SCALE GENOMIC DNA]</scope>
    <source>
        <strain evidence="6">CGMCC 1.10784</strain>
    </source>
</reference>
<evidence type="ECO:0000313" key="6">
    <source>
        <dbReference type="Proteomes" id="UP000198855"/>
    </source>
</evidence>
<dbReference type="InterPro" id="IPR028082">
    <property type="entry name" value="Peripla_BP_I"/>
</dbReference>
<accession>A0A1I2F1X0</accession>
<dbReference type="InterPro" id="IPR046335">
    <property type="entry name" value="LacI/GalR-like_sensor"/>
</dbReference>
<dbReference type="AlphaFoldDB" id="A0A1I2F1X0"/>
<dbReference type="SUPFAM" id="SSF53822">
    <property type="entry name" value="Periplasmic binding protein-like I"/>
    <property type="match status" value="1"/>
</dbReference>
<dbReference type="Pfam" id="PF00356">
    <property type="entry name" value="LacI"/>
    <property type="match status" value="1"/>
</dbReference>